<feature type="domain" description="Major facilitator superfamily associated" evidence="7">
    <location>
        <begin position="11"/>
        <end position="511"/>
    </location>
</feature>
<dbReference type="PANTHER" id="PTHR16172">
    <property type="entry name" value="MAJOR FACILITATOR SUPERFAMILY DOMAIN-CONTAINING PROTEIN 6-LIKE"/>
    <property type="match status" value="1"/>
</dbReference>
<dbReference type="PROSITE" id="PS51257">
    <property type="entry name" value="PROKAR_LIPOPROTEIN"/>
    <property type="match status" value="1"/>
</dbReference>
<dbReference type="EMBL" id="MRZV01000038">
    <property type="protein sequence ID" value="PIK61199.1"/>
    <property type="molecule type" value="Genomic_DNA"/>
</dbReference>
<dbReference type="Pfam" id="PF12832">
    <property type="entry name" value="MFS_1_like"/>
    <property type="match status" value="1"/>
</dbReference>
<evidence type="ECO:0000256" key="6">
    <source>
        <dbReference type="SAM" id="Phobius"/>
    </source>
</evidence>
<dbReference type="Gene3D" id="1.20.1250.20">
    <property type="entry name" value="MFS general substrate transporter like domains"/>
    <property type="match status" value="3"/>
</dbReference>
<feature type="transmembrane region" description="Helical" evidence="6">
    <location>
        <begin position="42"/>
        <end position="63"/>
    </location>
</feature>
<dbReference type="InterPro" id="IPR024989">
    <property type="entry name" value="MFS_assoc_dom"/>
</dbReference>
<comment type="subcellular location">
    <subcellularLocation>
        <location evidence="1">Membrane</location>
        <topology evidence="1">Multi-pass membrane protein</topology>
    </subcellularLocation>
</comment>
<dbReference type="SUPFAM" id="SSF103473">
    <property type="entry name" value="MFS general substrate transporter"/>
    <property type="match status" value="1"/>
</dbReference>
<evidence type="ECO:0000256" key="1">
    <source>
        <dbReference type="ARBA" id="ARBA00004141"/>
    </source>
</evidence>
<evidence type="ECO:0000256" key="4">
    <source>
        <dbReference type="ARBA" id="ARBA00022989"/>
    </source>
</evidence>
<dbReference type="InterPro" id="IPR036259">
    <property type="entry name" value="MFS_trans_sf"/>
</dbReference>
<gene>
    <name evidence="8" type="ORF">BSL78_01842</name>
</gene>
<dbReference type="Proteomes" id="UP000230750">
    <property type="component" value="Unassembled WGS sequence"/>
</dbReference>
<keyword evidence="3 6" id="KW-0812">Transmembrane</keyword>
<dbReference type="GO" id="GO:0016020">
    <property type="term" value="C:membrane"/>
    <property type="evidence" value="ECO:0007669"/>
    <property type="project" value="UniProtKB-SubCell"/>
</dbReference>
<organism evidence="8 9">
    <name type="scientific">Stichopus japonicus</name>
    <name type="common">Sea cucumber</name>
    <dbReference type="NCBI Taxonomy" id="307972"/>
    <lineage>
        <taxon>Eukaryota</taxon>
        <taxon>Metazoa</taxon>
        <taxon>Echinodermata</taxon>
        <taxon>Eleutherozoa</taxon>
        <taxon>Echinozoa</taxon>
        <taxon>Holothuroidea</taxon>
        <taxon>Aspidochirotacea</taxon>
        <taxon>Aspidochirotida</taxon>
        <taxon>Stichopodidae</taxon>
        <taxon>Apostichopus</taxon>
    </lineage>
</organism>
<accession>A0A2G8LLS2</accession>
<feature type="transmembrane region" description="Helical" evidence="6">
    <location>
        <begin position="300"/>
        <end position="321"/>
    </location>
</feature>
<evidence type="ECO:0000259" key="7">
    <source>
        <dbReference type="Pfam" id="PF12832"/>
    </source>
</evidence>
<dbReference type="AlphaFoldDB" id="A0A2G8LLS2"/>
<reference evidence="8 9" key="1">
    <citation type="journal article" date="2017" name="PLoS Biol.">
        <title>The sea cucumber genome provides insights into morphological evolution and visceral regeneration.</title>
        <authorList>
            <person name="Zhang X."/>
            <person name="Sun L."/>
            <person name="Yuan J."/>
            <person name="Sun Y."/>
            <person name="Gao Y."/>
            <person name="Zhang L."/>
            <person name="Li S."/>
            <person name="Dai H."/>
            <person name="Hamel J.F."/>
            <person name="Liu C."/>
            <person name="Yu Y."/>
            <person name="Liu S."/>
            <person name="Lin W."/>
            <person name="Guo K."/>
            <person name="Jin S."/>
            <person name="Xu P."/>
            <person name="Storey K.B."/>
            <person name="Huan P."/>
            <person name="Zhang T."/>
            <person name="Zhou Y."/>
            <person name="Zhang J."/>
            <person name="Lin C."/>
            <person name="Li X."/>
            <person name="Xing L."/>
            <person name="Huo D."/>
            <person name="Sun M."/>
            <person name="Wang L."/>
            <person name="Mercier A."/>
            <person name="Li F."/>
            <person name="Yang H."/>
            <person name="Xiang J."/>
        </authorList>
    </citation>
    <scope>NUCLEOTIDE SEQUENCE [LARGE SCALE GENOMIC DNA]</scope>
    <source>
        <strain evidence="8">Shaxun</strain>
        <tissue evidence="8">Muscle</tissue>
    </source>
</reference>
<evidence type="ECO:0000256" key="3">
    <source>
        <dbReference type="ARBA" id="ARBA00022692"/>
    </source>
</evidence>
<feature type="transmembrane region" description="Helical" evidence="6">
    <location>
        <begin position="407"/>
        <end position="429"/>
    </location>
</feature>
<dbReference type="STRING" id="307972.A0A2G8LLS2"/>
<evidence type="ECO:0000313" key="9">
    <source>
        <dbReference type="Proteomes" id="UP000230750"/>
    </source>
</evidence>
<feature type="transmembrane region" description="Helical" evidence="6">
    <location>
        <begin position="466"/>
        <end position="487"/>
    </location>
</feature>
<proteinExistence type="inferred from homology"/>
<keyword evidence="4 6" id="KW-1133">Transmembrane helix</keyword>
<name>A0A2G8LLS2_STIJA</name>
<feature type="transmembrane region" description="Helical" evidence="6">
    <location>
        <begin position="75"/>
        <end position="98"/>
    </location>
</feature>
<dbReference type="InterPro" id="IPR051717">
    <property type="entry name" value="MFS_MFSD6"/>
</dbReference>
<evidence type="ECO:0000256" key="2">
    <source>
        <dbReference type="ARBA" id="ARBA00005241"/>
    </source>
</evidence>
<feature type="transmembrane region" description="Helical" evidence="6">
    <location>
        <begin position="375"/>
        <end position="401"/>
    </location>
</feature>
<feature type="transmembrane region" description="Helical" evidence="6">
    <location>
        <begin position="257"/>
        <end position="280"/>
    </location>
</feature>
<feature type="transmembrane region" description="Helical" evidence="6">
    <location>
        <begin position="17"/>
        <end position="36"/>
    </location>
</feature>
<feature type="transmembrane region" description="Helical" evidence="6">
    <location>
        <begin position="333"/>
        <end position="354"/>
    </location>
</feature>
<protein>
    <submittedName>
        <fullName evidence="8">Putative major facilitator superfamily domain-containing protein 6</fullName>
    </submittedName>
</protein>
<sequence length="538" mass="59533">MAPFKVNEALLPLKLSYLFYFAGLACVFPYLPVYFVSLGVTVWQVGILRGIDPILALAFSPIWGACADKFSRHRLALNVGIVGTGICYFSFMFVPYIARPFTETTVVGSSNCTSDLPSHGEYPTCRDGQNFGRYGIDDVNNTYSFKSMECLDICTTVLPPQSVQTIGICTKSSNRWNCATCNVDEESTNATDPKLQHLKIMACLSPTNGDWFPEQNLQSGEGSNIGVHLKEIGCLEQLVCCQCELKHVMKTETSSRAIFVILFVLVFASNSFDCNVLSFVDATIMDLLGEREDRYGKQRVWGAVGWGCVSFLGGLAVDVITKATHSSELRYEPLFIIFATAMLLMLLTSCYIHFPAHQQPRNLTKDLLRVSLQPRVMMFILVVAVQGASLGMSYSFVMIYWQTELGASITLLGLSMLVTTIAEMPILYCSGSIISKIRYQGVVYLTLLAYAIRFILYAIIRNPWAVLPVQLLNGITFGIGWPGFTMYANQIAPVGMSATLQSIKSSSHFGIDNHRNSMKLMPVSLKDEDGKAATEHEL</sequence>
<comment type="similarity">
    <text evidence="2">Belongs to the major facilitator superfamily. MFSD6 family.</text>
</comment>
<feature type="transmembrane region" description="Helical" evidence="6">
    <location>
        <begin position="441"/>
        <end position="460"/>
    </location>
</feature>
<comment type="caution">
    <text evidence="8">The sequence shown here is derived from an EMBL/GenBank/DDBJ whole genome shotgun (WGS) entry which is preliminary data.</text>
</comment>
<evidence type="ECO:0000256" key="5">
    <source>
        <dbReference type="ARBA" id="ARBA00023136"/>
    </source>
</evidence>
<dbReference type="PANTHER" id="PTHR16172:SF42">
    <property type="entry name" value="MAJOR FACILITATOR SUPERFAMILY (MFS) PROFILE DOMAIN-CONTAINING PROTEIN"/>
    <property type="match status" value="1"/>
</dbReference>
<keyword evidence="9" id="KW-1185">Reference proteome</keyword>
<evidence type="ECO:0000313" key="8">
    <source>
        <dbReference type="EMBL" id="PIK61199.1"/>
    </source>
</evidence>
<dbReference type="OrthoDB" id="515887at2759"/>
<keyword evidence="5 6" id="KW-0472">Membrane</keyword>